<keyword evidence="1" id="KW-1133">Transmembrane helix</keyword>
<evidence type="ECO:0000313" key="2">
    <source>
        <dbReference type="EMBL" id="CAL4097427.1"/>
    </source>
</evidence>
<keyword evidence="1" id="KW-0812">Transmembrane</keyword>
<proteinExistence type="predicted"/>
<comment type="caution">
    <text evidence="2">The sequence shown here is derived from an EMBL/GenBank/DDBJ whole genome shotgun (WGS) entry which is preliminary data.</text>
</comment>
<dbReference type="Proteomes" id="UP001497623">
    <property type="component" value="Unassembled WGS sequence"/>
</dbReference>
<keyword evidence="1" id="KW-0472">Membrane</keyword>
<sequence>MPAIQETVGAVTDVLSGALDSFGSLKSVIGGLDLTAVLTILLPVALLLLVLVVLSDVIILTVGSKRSLTTPTMFNMMKDAWVMRDEYDFSNLLESRSLEAFAPVVNGIQMAMEKYSHKD</sequence>
<dbReference type="AlphaFoldDB" id="A0AAV2QU48"/>
<evidence type="ECO:0000313" key="3">
    <source>
        <dbReference type="Proteomes" id="UP001497623"/>
    </source>
</evidence>
<feature type="transmembrane region" description="Helical" evidence="1">
    <location>
        <begin position="40"/>
        <end position="63"/>
    </location>
</feature>
<keyword evidence="3" id="KW-1185">Reference proteome</keyword>
<accession>A0AAV2QU48</accession>
<organism evidence="2 3">
    <name type="scientific">Meganyctiphanes norvegica</name>
    <name type="common">Northern krill</name>
    <name type="synonym">Thysanopoda norvegica</name>
    <dbReference type="NCBI Taxonomy" id="48144"/>
    <lineage>
        <taxon>Eukaryota</taxon>
        <taxon>Metazoa</taxon>
        <taxon>Ecdysozoa</taxon>
        <taxon>Arthropoda</taxon>
        <taxon>Crustacea</taxon>
        <taxon>Multicrustacea</taxon>
        <taxon>Malacostraca</taxon>
        <taxon>Eumalacostraca</taxon>
        <taxon>Eucarida</taxon>
        <taxon>Euphausiacea</taxon>
        <taxon>Euphausiidae</taxon>
        <taxon>Meganyctiphanes</taxon>
    </lineage>
</organism>
<name>A0AAV2QU48_MEGNR</name>
<dbReference type="EMBL" id="CAXKWB010010275">
    <property type="protein sequence ID" value="CAL4097427.1"/>
    <property type="molecule type" value="Genomic_DNA"/>
</dbReference>
<reference evidence="2 3" key="1">
    <citation type="submission" date="2024-05" db="EMBL/GenBank/DDBJ databases">
        <authorList>
            <person name="Wallberg A."/>
        </authorList>
    </citation>
    <scope>NUCLEOTIDE SEQUENCE [LARGE SCALE GENOMIC DNA]</scope>
</reference>
<protein>
    <submittedName>
        <fullName evidence="2">Uncharacterized protein</fullName>
    </submittedName>
</protein>
<evidence type="ECO:0000256" key="1">
    <source>
        <dbReference type="SAM" id="Phobius"/>
    </source>
</evidence>
<gene>
    <name evidence="2" type="ORF">MNOR_LOCUS15986</name>
</gene>